<proteinExistence type="inferred from homology"/>
<dbReference type="InterPro" id="IPR004963">
    <property type="entry name" value="PAE/NOTUM"/>
</dbReference>
<reference evidence="9" key="1">
    <citation type="journal article" date="2024" name="IScience">
        <title>Strigolactones Initiate the Formation of Haustorium-like Structures in Castilleja.</title>
        <authorList>
            <person name="Buerger M."/>
            <person name="Peterson D."/>
            <person name="Chory J."/>
        </authorList>
    </citation>
    <scope>NUCLEOTIDE SEQUENCE [LARGE SCALE GENOMIC DNA]</scope>
</reference>
<dbReference type="PANTHER" id="PTHR21562:SF65">
    <property type="entry name" value="PECTIN ACETYLESTERASE"/>
    <property type="match status" value="1"/>
</dbReference>
<evidence type="ECO:0000256" key="6">
    <source>
        <dbReference type="RuleBase" id="RU363114"/>
    </source>
</evidence>
<dbReference type="Pfam" id="PF03283">
    <property type="entry name" value="PAE"/>
    <property type="match status" value="1"/>
</dbReference>
<evidence type="ECO:0000256" key="5">
    <source>
        <dbReference type="ARBA" id="ARBA00023316"/>
    </source>
</evidence>
<comment type="subcellular location">
    <subcellularLocation>
        <location evidence="2 6">Secreted</location>
        <location evidence="2 6">Cell wall</location>
    </subcellularLocation>
</comment>
<comment type="function">
    <text evidence="1 6">Hydrolyzes acetyl esters in homogalacturonan regions of pectin. In type I primary cell wall, galacturonic acid residues of pectin can be acetylated at the O-2 and O-3 positions. Decreasing the degree of acetylation of pectin gels in vitro alters their physical properties.</text>
</comment>
<sequence length="411" mass="45748">MFDLYACTIMEKNIQTMADHLLKLVIFLVVLMNTHQVHGDQPDKEINITLVTDATAKGAVCNDGSSAAYYYSPGFGEGVNNWLVHLTGGAWCSDDNSCFNRLHMSVGSSTHNAKTVTFRSMKSSNQTLNPDLYNWNKVHIVYCDSSSFMGLTDHPKIASRGARIFEAIMDELLQKGMACATNAMLSGSSAGGLAAILHCDGFRAFLPESSRVKCVSDSGFFIHAPKLHGAEITANAFANVAAYHGFTNKLPSSCTSRMNASLCIFPEYIVKDIKTPLFLVETKFDQLQMPSRYVKDGGRFTKSCIANLTLCTPSDLLSMKDYGMAVTGLLQEIRNSSSIGMFVHPCLRHGHFFEKFGWRSSYKLKNKTIAQAVGDWFYDRDVSFQEIDMDHEYPLTCRQYSSKYIMPNVFI</sequence>
<evidence type="ECO:0000256" key="1">
    <source>
        <dbReference type="ARBA" id="ARBA00003534"/>
    </source>
</evidence>
<keyword evidence="6" id="KW-0378">Hydrolase</keyword>
<feature type="chain" id="PRO_5044782291" description="Pectin acetylesterase" evidence="7">
    <location>
        <begin position="40"/>
        <end position="411"/>
    </location>
</feature>
<keyword evidence="7" id="KW-0732">Signal</keyword>
<dbReference type="EC" id="3.1.1.-" evidence="6"/>
<protein>
    <recommendedName>
        <fullName evidence="6">Pectin acetylesterase</fullName>
        <ecNumber evidence="6">3.1.1.-</ecNumber>
    </recommendedName>
</protein>
<keyword evidence="4 6" id="KW-0134">Cell wall</keyword>
<dbReference type="GO" id="GO:0016787">
    <property type="term" value="F:hydrolase activity"/>
    <property type="evidence" value="ECO:0007669"/>
    <property type="project" value="UniProtKB-KW"/>
</dbReference>
<comment type="caution">
    <text evidence="8">The sequence shown here is derived from an EMBL/GenBank/DDBJ whole genome shotgun (WGS) entry which is preliminary data.</text>
</comment>
<dbReference type="AlphaFoldDB" id="A0ABD3CWF0"/>
<dbReference type="GO" id="GO:0071555">
    <property type="term" value="P:cell wall organization"/>
    <property type="evidence" value="ECO:0007669"/>
    <property type="project" value="UniProtKB-KW"/>
</dbReference>
<evidence type="ECO:0000256" key="4">
    <source>
        <dbReference type="ARBA" id="ARBA00022512"/>
    </source>
</evidence>
<evidence type="ECO:0000256" key="2">
    <source>
        <dbReference type="ARBA" id="ARBA00004191"/>
    </source>
</evidence>
<keyword evidence="9" id="KW-1185">Reference proteome</keyword>
<keyword evidence="5 6" id="KW-0961">Cell wall biogenesis/degradation</keyword>
<keyword evidence="6" id="KW-0964">Secreted</keyword>
<evidence type="ECO:0000256" key="3">
    <source>
        <dbReference type="ARBA" id="ARBA00005784"/>
    </source>
</evidence>
<organism evidence="8 9">
    <name type="scientific">Castilleja foliolosa</name>
    <dbReference type="NCBI Taxonomy" id="1961234"/>
    <lineage>
        <taxon>Eukaryota</taxon>
        <taxon>Viridiplantae</taxon>
        <taxon>Streptophyta</taxon>
        <taxon>Embryophyta</taxon>
        <taxon>Tracheophyta</taxon>
        <taxon>Spermatophyta</taxon>
        <taxon>Magnoliopsida</taxon>
        <taxon>eudicotyledons</taxon>
        <taxon>Gunneridae</taxon>
        <taxon>Pentapetalae</taxon>
        <taxon>asterids</taxon>
        <taxon>lamiids</taxon>
        <taxon>Lamiales</taxon>
        <taxon>Orobanchaceae</taxon>
        <taxon>Pedicularideae</taxon>
        <taxon>Castillejinae</taxon>
        <taxon>Castilleja</taxon>
    </lineage>
</organism>
<dbReference type="Proteomes" id="UP001632038">
    <property type="component" value="Unassembled WGS sequence"/>
</dbReference>
<accession>A0ABD3CWF0</accession>
<evidence type="ECO:0000256" key="7">
    <source>
        <dbReference type="SAM" id="SignalP"/>
    </source>
</evidence>
<evidence type="ECO:0000313" key="8">
    <source>
        <dbReference type="EMBL" id="KAL3634023.1"/>
    </source>
</evidence>
<comment type="similarity">
    <text evidence="3 6">Belongs to the pectinacetylesterase family.</text>
</comment>
<feature type="signal peptide" evidence="7">
    <location>
        <begin position="1"/>
        <end position="39"/>
    </location>
</feature>
<dbReference type="PANTHER" id="PTHR21562">
    <property type="entry name" value="NOTUM-RELATED"/>
    <property type="match status" value="1"/>
</dbReference>
<dbReference type="EMBL" id="JAVIJP010000028">
    <property type="protein sequence ID" value="KAL3634023.1"/>
    <property type="molecule type" value="Genomic_DNA"/>
</dbReference>
<name>A0ABD3CWF0_9LAMI</name>
<evidence type="ECO:0000313" key="9">
    <source>
        <dbReference type="Proteomes" id="UP001632038"/>
    </source>
</evidence>
<gene>
    <name evidence="8" type="ORF">CASFOL_021077</name>
</gene>